<dbReference type="OrthoDB" id="10264038at2759"/>
<evidence type="ECO:0000313" key="11">
    <source>
        <dbReference type="Proteomes" id="UP000030680"/>
    </source>
</evidence>
<dbReference type="CDD" id="cd11368">
    <property type="entry name" value="RNase_PH_RRP45"/>
    <property type="match status" value="1"/>
</dbReference>
<dbReference type="GeneID" id="17089058"/>
<dbReference type="InterPro" id="IPR050590">
    <property type="entry name" value="Exosome_comp_Rrp42_subfam"/>
</dbReference>
<dbReference type="Pfam" id="PF03725">
    <property type="entry name" value="RNase_PH_C"/>
    <property type="match status" value="1"/>
</dbReference>
<dbReference type="Gene3D" id="3.30.230.70">
    <property type="entry name" value="GHMP Kinase, N-terminal domain"/>
    <property type="match status" value="1"/>
</dbReference>
<feature type="region of interest" description="Disordered" evidence="7">
    <location>
        <begin position="347"/>
        <end position="389"/>
    </location>
</feature>
<dbReference type="GO" id="GO:0071038">
    <property type="term" value="P:TRAMP-dependent tRNA surveillance pathway"/>
    <property type="evidence" value="ECO:0007669"/>
    <property type="project" value="TreeGrafter"/>
</dbReference>
<dbReference type="GO" id="GO:0071035">
    <property type="term" value="P:nuclear polyadenylation-dependent rRNA catabolic process"/>
    <property type="evidence" value="ECO:0007669"/>
    <property type="project" value="TreeGrafter"/>
</dbReference>
<evidence type="ECO:0000256" key="5">
    <source>
        <dbReference type="ARBA" id="ARBA00022884"/>
    </source>
</evidence>
<gene>
    <name evidence="10" type="ORF">Gasu_22330</name>
</gene>
<dbReference type="PANTHER" id="PTHR11097:SF14">
    <property type="entry name" value="EXOSOME COMPLEX COMPONENT RRP45"/>
    <property type="match status" value="1"/>
</dbReference>
<dbReference type="OMA" id="TQHESKL"/>
<dbReference type="GO" id="GO:0034476">
    <property type="term" value="P:U5 snRNA 3'-end processing"/>
    <property type="evidence" value="ECO:0007669"/>
    <property type="project" value="TreeGrafter"/>
</dbReference>
<dbReference type="EMBL" id="KB454500">
    <property type="protein sequence ID" value="EME30324.1"/>
    <property type="molecule type" value="Genomic_DNA"/>
</dbReference>
<evidence type="ECO:0000259" key="9">
    <source>
        <dbReference type="Pfam" id="PF03725"/>
    </source>
</evidence>
<comment type="similarity">
    <text evidence="3">Belongs to the RNase PH family.</text>
</comment>
<keyword evidence="4" id="KW-0963">Cytoplasm</keyword>
<feature type="domain" description="Exoribonuclease phosphorolytic" evidence="8">
    <location>
        <begin position="31"/>
        <end position="171"/>
    </location>
</feature>
<feature type="domain" description="Exoribonuclease phosphorolytic" evidence="9">
    <location>
        <begin position="197"/>
        <end position="256"/>
    </location>
</feature>
<dbReference type="eggNOG" id="KOG1614">
    <property type="taxonomic scope" value="Eukaryota"/>
</dbReference>
<evidence type="ECO:0000256" key="6">
    <source>
        <dbReference type="ARBA" id="ARBA00023242"/>
    </source>
</evidence>
<dbReference type="GO" id="GO:0000176">
    <property type="term" value="C:nuclear exosome (RNase complex)"/>
    <property type="evidence" value="ECO:0007669"/>
    <property type="project" value="TreeGrafter"/>
</dbReference>
<dbReference type="GO" id="GO:0034473">
    <property type="term" value="P:U1 snRNA 3'-end processing"/>
    <property type="evidence" value="ECO:0007669"/>
    <property type="project" value="TreeGrafter"/>
</dbReference>
<evidence type="ECO:0000313" key="10">
    <source>
        <dbReference type="EMBL" id="EME30324.1"/>
    </source>
</evidence>
<accession>M2Y3C9</accession>
<keyword evidence="6" id="KW-0539">Nucleus</keyword>
<protein>
    <submittedName>
        <fullName evidence="10">Exosome complex component RRP45</fullName>
    </submittedName>
</protein>
<dbReference type="KEGG" id="gsl:Gasu_22330"/>
<dbReference type="Proteomes" id="UP000030680">
    <property type="component" value="Unassembled WGS sequence"/>
</dbReference>
<dbReference type="SUPFAM" id="SSF54211">
    <property type="entry name" value="Ribosomal protein S5 domain 2-like"/>
    <property type="match status" value="1"/>
</dbReference>
<organism evidence="10 11">
    <name type="scientific">Galdieria sulphuraria</name>
    <name type="common">Red alga</name>
    <dbReference type="NCBI Taxonomy" id="130081"/>
    <lineage>
        <taxon>Eukaryota</taxon>
        <taxon>Rhodophyta</taxon>
        <taxon>Bangiophyceae</taxon>
        <taxon>Galdieriales</taxon>
        <taxon>Galdieriaceae</taxon>
        <taxon>Galdieria</taxon>
    </lineage>
</organism>
<evidence type="ECO:0000256" key="7">
    <source>
        <dbReference type="SAM" id="MobiDB-lite"/>
    </source>
</evidence>
<evidence type="ECO:0000256" key="3">
    <source>
        <dbReference type="ARBA" id="ARBA00006678"/>
    </source>
</evidence>
<evidence type="ECO:0000256" key="4">
    <source>
        <dbReference type="ARBA" id="ARBA00022490"/>
    </source>
</evidence>
<feature type="compositionally biased region" description="Basic residues" evidence="7">
    <location>
        <begin position="379"/>
        <end position="389"/>
    </location>
</feature>
<dbReference type="Pfam" id="PF01138">
    <property type="entry name" value="RNase_PH"/>
    <property type="match status" value="1"/>
</dbReference>
<dbReference type="RefSeq" id="XP_005706844.1">
    <property type="nucleotide sequence ID" value="XM_005706787.1"/>
</dbReference>
<comment type="subcellular location">
    <subcellularLocation>
        <location evidence="2">Cytoplasm</location>
    </subcellularLocation>
    <subcellularLocation>
        <location evidence="1">Nucleus</location>
    </subcellularLocation>
</comment>
<dbReference type="SUPFAM" id="SSF55666">
    <property type="entry name" value="Ribonuclease PH domain 2-like"/>
    <property type="match status" value="1"/>
</dbReference>
<name>M2Y3C9_GALSU</name>
<reference evidence="11" key="1">
    <citation type="journal article" date="2013" name="Science">
        <title>Gene transfer from bacteria and archaea facilitated evolution of an extremophilic eukaryote.</title>
        <authorList>
            <person name="Schonknecht G."/>
            <person name="Chen W.H."/>
            <person name="Ternes C.M."/>
            <person name="Barbier G.G."/>
            <person name="Shrestha R.P."/>
            <person name="Stanke M."/>
            <person name="Brautigam A."/>
            <person name="Baker B.J."/>
            <person name="Banfield J.F."/>
            <person name="Garavito R.M."/>
            <person name="Carr K."/>
            <person name="Wilkerson C."/>
            <person name="Rensing S.A."/>
            <person name="Gagneul D."/>
            <person name="Dickenson N.E."/>
            <person name="Oesterhelt C."/>
            <person name="Lercher M.J."/>
            <person name="Weber A.P."/>
        </authorList>
    </citation>
    <scope>NUCLEOTIDE SEQUENCE [LARGE SCALE GENOMIC DNA]</scope>
    <source>
        <strain evidence="11">074W</strain>
    </source>
</reference>
<evidence type="ECO:0000259" key="8">
    <source>
        <dbReference type="Pfam" id="PF01138"/>
    </source>
</evidence>
<dbReference type="InterPro" id="IPR033100">
    <property type="entry name" value="Rrp45"/>
</dbReference>
<dbReference type="InterPro" id="IPR015847">
    <property type="entry name" value="ExoRNase_PH_dom2"/>
</dbReference>
<evidence type="ECO:0000256" key="2">
    <source>
        <dbReference type="ARBA" id="ARBA00004496"/>
    </source>
</evidence>
<sequence length="389" mass="42648">MRDEPLSLLEKNFALEALQAGIRVDGRKIDEARLVNFEFGSQYGTVTVRLGKTKVFSSAIAEVVEPTIDRPAEGFVTFSVDLSPMASENLMLEYLYSGRTSSTLEEAAEIVRFLQQIIRENQAIDTETLCIVAGVQVWAIRVDIHVLDHCGNVLDACCMAAVASLLHMRKPVVTVVGKDVFIHGIDEREPVPLTVHHLPISVSFGIFLDGDLIAIDPSIQEESVMEGTLSIAVNAHKEICAFRKAGGASIETSLIFKNASYAYLRATEVTVQLEKALKDTYSRNAVASVKPLQVETTKKSFPLNEQVQGVTTVWKQVAKQSALEDKEKTVDQPNITSVTNAEMEIFIDDSEESYTKSDELSASTDSDEETAPAVIARPRGGKGRPKSKK</sequence>
<dbReference type="GO" id="GO:0035925">
    <property type="term" value="F:mRNA 3'-UTR AU-rich region binding"/>
    <property type="evidence" value="ECO:0007669"/>
    <property type="project" value="TreeGrafter"/>
</dbReference>
<keyword evidence="5" id="KW-0694">RNA-binding</keyword>
<dbReference type="GO" id="GO:0071028">
    <property type="term" value="P:nuclear mRNA surveillance"/>
    <property type="evidence" value="ECO:0007669"/>
    <property type="project" value="TreeGrafter"/>
</dbReference>
<proteinExistence type="inferred from homology"/>
<dbReference type="InterPro" id="IPR020568">
    <property type="entry name" value="Ribosomal_Su5_D2-typ_SF"/>
</dbReference>
<dbReference type="InterPro" id="IPR027408">
    <property type="entry name" value="PNPase/RNase_PH_dom_sf"/>
</dbReference>
<dbReference type="PANTHER" id="PTHR11097">
    <property type="entry name" value="EXOSOME COMPLEX EXONUCLEASE RIBOSOMAL RNA PROCESSING PROTEIN"/>
    <property type="match status" value="1"/>
</dbReference>
<keyword evidence="11" id="KW-1185">Reference proteome</keyword>
<dbReference type="GO" id="GO:0000177">
    <property type="term" value="C:cytoplasmic exosome (RNase complex)"/>
    <property type="evidence" value="ECO:0007669"/>
    <property type="project" value="TreeGrafter"/>
</dbReference>
<dbReference type="GO" id="GO:0034475">
    <property type="term" value="P:U4 snRNA 3'-end processing"/>
    <property type="evidence" value="ECO:0007669"/>
    <property type="project" value="TreeGrafter"/>
</dbReference>
<dbReference type="STRING" id="130081.M2Y3C9"/>
<dbReference type="InterPro" id="IPR036345">
    <property type="entry name" value="ExoRNase_PH_dom2_sf"/>
</dbReference>
<dbReference type="AlphaFoldDB" id="M2Y3C9"/>
<evidence type="ECO:0000256" key="1">
    <source>
        <dbReference type="ARBA" id="ARBA00004123"/>
    </source>
</evidence>
<dbReference type="GO" id="GO:0000467">
    <property type="term" value="P:exonucleolytic trimming to generate mature 3'-end of 5.8S rRNA from tricistronic rRNA transcript (SSU-rRNA, 5.8S rRNA, LSU-rRNA)"/>
    <property type="evidence" value="ECO:0007669"/>
    <property type="project" value="TreeGrafter"/>
</dbReference>
<dbReference type="Gramene" id="EME30324">
    <property type="protein sequence ID" value="EME30324"/>
    <property type="gene ID" value="Gasu_22330"/>
</dbReference>
<dbReference type="InterPro" id="IPR001247">
    <property type="entry name" value="ExoRNase_PH_dom1"/>
</dbReference>
<dbReference type="GO" id="GO:0016075">
    <property type="term" value="P:rRNA catabolic process"/>
    <property type="evidence" value="ECO:0007669"/>
    <property type="project" value="TreeGrafter"/>
</dbReference>